<dbReference type="PROSITE" id="PS51918">
    <property type="entry name" value="RADICAL_SAM"/>
    <property type="match status" value="1"/>
</dbReference>
<feature type="domain" description="Radical SAM core" evidence="11">
    <location>
        <begin position="143"/>
        <end position="371"/>
    </location>
</feature>
<dbReference type="InterPro" id="IPR006467">
    <property type="entry name" value="MiaB-like_bact"/>
</dbReference>
<dbReference type="NCBIfam" id="TIGR01579">
    <property type="entry name" value="MiaB-like-C"/>
    <property type="match status" value="1"/>
</dbReference>
<dbReference type="Gene3D" id="3.80.30.20">
    <property type="entry name" value="tm_1862 like domain"/>
    <property type="match status" value="1"/>
</dbReference>
<evidence type="ECO:0000256" key="8">
    <source>
        <dbReference type="ARBA" id="ARBA00023004"/>
    </source>
</evidence>
<name>A0A644TTT9_9ZZZZ</name>
<dbReference type="SFLD" id="SFLDG01082">
    <property type="entry name" value="B12-binding_domain_containing"/>
    <property type="match status" value="1"/>
</dbReference>
<dbReference type="NCBIfam" id="TIGR00089">
    <property type="entry name" value="MiaB/RimO family radical SAM methylthiotransferase"/>
    <property type="match status" value="1"/>
</dbReference>
<keyword evidence="7" id="KW-0479">Metal-binding</keyword>
<evidence type="ECO:0000256" key="7">
    <source>
        <dbReference type="ARBA" id="ARBA00022723"/>
    </source>
</evidence>
<organism evidence="12">
    <name type="scientific">bioreactor metagenome</name>
    <dbReference type="NCBI Taxonomy" id="1076179"/>
    <lineage>
        <taxon>unclassified sequences</taxon>
        <taxon>metagenomes</taxon>
        <taxon>ecological metagenomes</taxon>
    </lineage>
</organism>
<dbReference type="GO" id="GO:0051539">
    <property type="term" value="F:4 iron, 4 sulfur cluster binding"/>
    <property type="evidence" value="ECO:0007669"/>
    <property type="project" value="UniProtKB-KW"/>
</dbReference>
<dbReference type="Pfam" id="PF00919">
    <property type="entry name" value="UPF0004"/>
    <property type="match status" value="1"/>
</dbReference>
<evidence type="ECO:0000256" key="3">
    <source>
        <dbReference type="ARBA" id="ARBA00022490"/>
    </source>
</evidence>
<evidence type="ECO:0000256" key="4">
    <source>
        <dbReference type="ARBA" id="ARBA00022679"/>
    </source>
</evidence>
<dbReference type="PANTHER" id="PTHR11918">
    <property type="entry name" value="RADICAL SAM PROTEINS"/>
    <property type="match status" value="1"/>
</dbReference>
<keyword evidence="2" id="KW-0004">4Fe-4S</keyword>
<dbReference type="InterPro" id="IPR006638">
    <property type="entry name" value="Elp3/MiaA/NifB-like_rSAM"/>
</dbReference>
<evidence type="ECO:0000256" key="5">
    <source>
        <dbReference type="ARBA" id="ARBA00022691"/>
    </source>
</evidence>
<dbReference type="SMART" id="SM00729">
    <property type="entry name" value="Elp3"/>
    <property type="match status" value="1"/>
</dbReference>
<dbReference type="PROSITE" id="PS51449">
    <property type="entry name" value="MTTASE_N"/>
    <property type="match status" value="1"/>
</dbReference>
<dbReference type="GO" id="GO:0035598">
    <property type="term" value="F:tRNA (N(6)-L-threonylcarbamoyladenosine(37)-C(2))-methylthiotransferase activity"/>
    <property type="evidence" value="ECO:0007669"/>
    <property type="project" value="UniProtKB-EC"/>
</dbReference>
<dbReference type="InterPro" id="IPR013848">
    <property type="entry name" value="Methylthiotransferase_N"/>
</dbReference>
<evidence type="ECO:0000259" key="10">
    <source>
        <dbReference type="PROSITE" id="PS51449"/>
    </source>
</evidence>
<dbReference type="FunFam" id="3.40.50.12160:FF:000004">
    <property type="entry name" value="Threonylcarbamoyladenosine tRNA methylthiotransferase MtaB"/>
    <property type="match status" value="1"/>
</dbReference>
<sequence>MPIFAAMKNNKIAFQTFGCKLNFAETSAIARKFTASGYEIVDFREEADYYVIHSCTVTSQAEKKTRAAIRQAARKNPEASVAVIGCYSQLRPEEIHKINGVDIILGNSDKYHLPEYIDNLRKHKAEKIPAPARPTDFEPGFSIGDRTRSFFKVQDGCDYFCTYCAIPFARGRSRSATIASTLEVARQIASTEVKEIVLTGVNIGDFGRQNSESFTDLLKALGQLEGIERIRISSVEPELLKDEIIALVAQSQRFMPHFHIPLQSGTDRILELMKRKYKREVFADRVNTIKMTMPDACIAADVITGFPGETDEDFRQTVDFIESLPVSYLHVFTYSKRPGTRAALLDEQVHDAIKQERSRLLHQLSERKKELFYNENRGSHQVVLWESSMHKGFMNGFTGNYIHCKKPFDKNSVNQIESVTLLEPDKDGMFTVKVNDQL</sequence>
<dbReference type="CDD" id="cd01335">
    <property type="entry name" value="Radical_SAM"/>
    <property type="match status" value="1"/>
</dbReference>
<dbReference type="SFLD" id="SFLDS00029">
    <property type="entry name" value="Radical_SAM"/>
    <property type="match status" value="1"/>
</dbReference>
<dbReference type="InterPro" id="IPR005839">
    <property type="entry name" value="Methylthiotransferase"/>
</dbReference>
<dbReference type="AlphaFoldDB" id="A0A644TTT9"/>
<proteinExistence type="predicted"/>
<dbReference type="FunFam" id="3.80.30.20:FF:000001">
    <property type="entry name" value="tRNA-2-methylthio-N(6)-dimethylallyladenosine synthase 2"/>
    <property type="match status" value="1"/>
</dbReference>
<evidence type="ECO:0000313" key="12">
    <source>
        <dbReference type="EMBL" id="MPL69877.1"/>
    </source>
</evidence>
<accession>A0A644TTT9</accession>
<feature type="domain" description="MTTase N-terminal" evidence="10">
    <location>
        <begin position="10"/>
        <end position="122"/>
    </location>
</feature>
<keyword evidence="4 12" id="KW-0808">Transferase</keyword>
<dbReference type="SFLD" id="SFLDG01061">
    <property type="entry name" value="methylthiotransferase"/>
    <property type="match status" value="1"/>
</dbReference>
<evidence type="ECO:0000256" key="6">
    <source>
        <dbReference type="ARBA" id="ARBA00022694"/>
    </source>
</evidence>
<keyword evidence="6" id="KW-0819">tRNA processing</keyword>
<reference evidence="12" key="1">
    <citation type="submission" date="2019-08" db="EMBL/GenBank/DDBJ databases">
        <authorList>
            <person name="Kucharzyk K."/>
            <person name="Murdoch R.W."/>
            <person name="Higgins S."/>
            <person name="Loffler F."/>
        </authorList>
    </citation>
    <scope>NUCLEOTIDE SEQUENCE</scope>
</reference>
<comment type="caution">
    <text evidence="12">The sequence shown here is derived from an EMBL/GenBank/DDBJ whole genome shotgun (WGS) entry which is preliminary data.</text>
</comment>
<dbReference type="InterPro" id="IPR058240">
    <property type="entry name" value="rSAM_sf"/>
</dbReference>
<protein>
    <submittedName>
        <fullName evidence="12">Threonylcarbamoyladenosine tRNA methylthiotransferase MtaB</fullName>
        <ecNumber evidence="12">2.8.4.5</ecNumber>
    </submittedName>
</protein>
<dbReference type="InterPro" id="IPR023404">
    <property type="entry name" value="rSAM_horseshoe"/>
</dbReference>
<dbReference type="Gene3D" id="3.40.50.12160">
    <property type="entry name" value="Methylthiotransferase, N-terminal domain"/>
    <property type="match status" value="1"/>
</dbReference>
<evidence type="ECO:0000256" key="1">
    <source>
        <dbReference type="ARBA" id="ARBA00001966"/>
    </source>
</evidence>
<evidence type="ECO:0000256" key="2">
    <source>
        <dbReference type="ARBA" id="ARBA00022485"/>
    </source>
</evidence>
<keyword evidence="9" id="KW-0411">Iron-sulfur</keyword>
<keyword evidence="8" id="KW-0408">Iron</keyword>
<keyword evidence="3" id="KW-0963">Cytoplasm</keyword>
<dbReference type="GO" id="GO:0046872">
    <property type="term" value="F:metal ion binding"/>
    <property type="evidence" value="ECO:0007669"/>
    <property type="project" value="UniProtKB-KW"/>
</dbReference>
<dbReference type="EMBL" id="VSSQ01000049">
    <property type="protein sequence ID" value="MPL69877.1"/>
    <property type="molecule type" value="Genomic_DNA"/>
</dbReference>
<dbReference type="InterPro" id="IPR038135">
    <property type="entry name" value="Methylthiotransferase_N_sf"/>
</dbReference>
<dbReference type="Pfam" id="PF04055">
    <property type="entry name" value="Radical_SAM"/>
    <property type="match status" value="1"/>
</dbReference>
<dbReference type="PANTHER" id="PTHR11918:SF45">
    <property type="entry name" value="THREONYLCARBAMOYLADENOSINE TRNA METHYLTHIOTRANSFERASE"/>
    <property type="match status" value="1"/>
</dbReference>
<keyword evidence="5" id="KW-0949">S-adenosyl-L-methionine</keyword>
<dbReference type="InterPro" id="IPR007197">
    <property type="entry name" value="rSAM"/>
</dbReference>
<dbReference type="EC" id="2.8.4.5" evidence="12"/>
<dbReference type="SUPFAM" id="SSF102114">
    <property type="entry name" value="Radical SAM enzymes"/>
    <property type="match status" value="1"/>
</dbReference>
<evidence type="ECO:0000259" key="11">
    <source>
        <dbReference type="PROSITE" id="PS51918"/>
    </source>
</evidence>
<comment type="cofactor">
    <cofactor evidence="1">
        <name>[4Fe-4S] cluster</name>
        <dbReference type="ChEBI" id="CHEBI:49883"/>
    </cofactor>
</comment>
<gene>
    <name evidence="12" type="primary">mtaB_6</name>
    <name evidence="12" type="ORF">SDC9_15627</name>
</gene>
<evidence type="ECO:0000256" key="9">
    <source>
        <dbReference type="ARBA" id="ARBA00023014"/>
    </source>
</evidence>